<dbReference type="EMBL" id="NRRY01000006">
    <property type="protein sequence ID" value="MBK1618002.1"/>
    <property type="molecule type" value="Genomic_DNA"/>
</dbReference>
<name>A0A9X1B3V3_9GAMM</name>
<evidence type="ECO:0000256" key="1">
    <source>
        <dbReference type="SAM" id="Coils"/>
    </source>
</evidence>
<keyword evidence="1" id="KW-0175">Coiled coil</keyword>
<accession>A0A9X1B3V3</accession>
<evidence type="ECO:0000313" key="4">
    <source>
        <dbReference type="Proteomes" id="UP001138768"/>
    </source>
</evidence>
<comment type="caution">
    <text evidence="3">The sequence shown here is derived from an EMBL/GenBank/DDBJ whole genome shotgun (WGS) entry which is preliminary data.</text>
</comment>
<feature type="coiled-coil region" evidence="1">
    <location>
        <begin position="39"/>
        <end position="77"/>
    </location>
</feature>
<evidence type="ECO:0000256" key="2">
    <source>
        <dbReference type="SAM" id="MobiDB-lite"/>
    </source>
</evidence>
<dbReference type="AlphaFoldDB" id="A0A9X1B3V3"/>
<dbReference type="Proteomes" id="UP001138768">
    <property type="component" value="Unassembled WGS sequence"/>
</dbReference>
<keyword evidence="4" id="KW-1185">Reference proteome</keyword>
<evidence type="ECO:0000313" key="3">
    <source>
        <dbReference type="EMBL" id="MBK1618002.1"/>
    </source>
</evidence>
<protein>
    <recommendedName>
        <fullName evidence="5">ATPase</fullName>
    </recommendedName>
</protein>
<feature type="region of interest" description="Disordered" evidence="2">
    <location>
        <begin position="1"/>
        <end position="21"/>
    </location>
</feature>
<gene>
    <name evidence="3" type="ORF">CKO42_05955</name>
</gene>
<reference evidence="3 4" key="1">
    <citation type="journal article" date="2020" name="Microorganisms">
        <title>Osmotic Adaptation and Compatible Solute Biosynthesis of Phototrophic Bacteria as Revealed from Genome Analyses.</title>
        <authorList>
            <person name="Imhoff J.F."/>
            <person name="Rahn T."/>
            <person name="Kunzel S."/>
            <person name="Keller A."/>
            <person name="Neulinger S.C."/>
        </authorList>
    </citation>
    <scope>NUCLEOTIDE SEQUENCE [LARGE SCALE GENOMIC DNA]</scope>
    <source>
        <strain evidence="3 4">DSM 25653</strain>
    </source>
</reference>
<feature type="compositionally biased region" description="Basic and acidic residues" evidence="2">
    <location>
        <begin position="1"/>
        <end position="10"/>
    </location>
</feature>
<evidence type="ECO:0008006" key="5">
    <source>
        <dbReference type="Google" id="ProtNLM"/>
    </source>
</evidence>
<sequence>MTRDTARERPPASATSAGVDALIQRLRDEGVTKGRAEAARIEQEARQQATRIRAEAEAEAERLINDARQEAAALKTAGEDALRLAMRDTVLRMTAVLTGAISEKVRRLITTELEREEFLQQLILEVARRGRDEAGIEPGDQVEIVLPRELIGIEELRRNPLELREGSLSHFVLAVASEVLEEGVNFQVSDDEAHGIRIQLRNKQIEIDLSDEKVAELILAHLQPRFRAILEGTVK</sequence>
<proteinExistence type="predicted"/>
<organism evidence="3 4">
    <name type="scientific">Lamprobacter modestohalophilus</name>
    <dbReference type="NCBI Taxonomy" id="1064514"/>
    <lineage>
        <taxon>Bacteria</taxon>
        <taxon>Pseudomonadati</taxon>
        <taxon>Pseudomonadota</taxon>
        <taxon>Gammaproteobacteria</taxon>
        <taxon>Chromatiales</taxon>
        <taxon>Chromatiaceae</taxon>
        <taxon>Lamprobacter</taxon>
    </lineage>
</organism>